<dbReference type="GO" id="GO:0016491">
    <property type="term" value="F:oxidoreductase activity"/>
    <property type="evidence" value="ECO:0007669"/>
    <property type="project" value="UniProtKB-KW"/>
</dbReference>
<dbReference type="InterPro" id="IPR036318">
    <property type="entry name" value="FAD-bd_PCMH-like_sf"/>
</dbReference>
<accession>A0A0C2JJ03</accession>
<dbReference type="Proteomes" id="UP000031675">
    <property type="component" value="Unassembled WGS sequence"/>
</dbReference>
<dbReference type="InterPro" id="IPR006094">
    <property type="entry name" value="Oxid_FAD_bind_N"/>
</dbReference>
<sequence length="526" mass="58945">MDGATPELSSETIRPDDPRYPALSRGFNQRWIARPDYVRMVYSSDDAVKALQRALDERKDESGRITVRSGGHCYEDFVCGDDVRVIFDTSPMHEVYWDGDVEAYCVEAGATNWHVYSHLYPTAGVTLPGGSCYSVGIGGHVPGGGFGLLSRQHGLTVDYLYGVEVVVADRDRMARRIRATADDKDEDHRKLLWAHTGGGGGNFGILTKLWFRDLPHPPTFVRLCGRAWKWADFNQTEFRKLLKAYGEYFRDNQDPATHSGRLFALLKLNHRSNGEILLTAQVDCESPDHNDPGKLAMDEFLRAVDGAITPESKEQKSGTGDHPAVKGAKAPRVMPWLTATQALNSSGENSRGKYKSACIRKPFNDEQIDAMWACLGNGGDYDEYHNPRAVIQIDSYGGRINQVAPAATAVAQRDSILKMQYQVYWTTGDPEESTHIRWIRDTYAATFAETNGVPEIGGDDAVTDGCYINYPDADLADDDWNYSEQTWAQLYYKDAYPGLRKVKTRWDPHNVFRHRQSIEPLPDDAT</sequence>
<dbReference type="EMBL" id="JROO01000018">
    <property type="protein sequence ID" value="KIH98900.1"/>
    <property type="molecule type" value="Genomic_DNA"/>
</dbReference>
<evidence type="ECO:0000313" key="8">
    <source>
        <dbReference type="EMBL" id="KIH98900.1"/>
    </source>
</evidence>
<evidence type="ECO:0000259" key="7">
    <source>
        <dbReference type="PROSITE" id="PS51387"/>
    </source>
</evidence>
<keyword evidence="3" id="KW-0285">Flavoprotein</keyword>
<dbReference type="InterPro" id="IPR050416">
    <property type="entry name" value="FAD-linked_Oxidoreductase"/>
</dbReference>
<name>A0A0C2JJ03_9ACTN</name>
<feature type="domain" description="FAD-binding PCMH-type" evidence="7">
    <location>
        <begin position="31"/>
        <end position="216"/>
    </location>
</feature>
<dbReference type="Gene3D" id="3.40.462.20">
    <property type="match status" value="1"/>
</dbReference>
<evidence type="ECO:0000256" key="2">
    <source>
        <dbReference type="ARBA" id="ARBA00005466"/>
    </source>
</evidence>
<dbReference type="PROSITE" id="PS51387">
    <property type="entry name" value="FAD_PCMH"/>
    <property type="match status" value="1"/>
</dbReference>
<dbReference type="GO" id="GO:0071949">
    <property type="term" value="F:FAD binding"/>
    <property type="evidence" value="ECO:0007669"/>
    <property type="project" value="InterPro"/>
</dbReference>
<evidence type="ECO:0000256" key="6">
    <source>
        <dbReference type="SAM" id="MobiDB-lite"/>
    </source>
</evidence>
<dbReference type="InterPro" id="IPR016169">
    <property type="entry name" value="FAD-bd_PCMH_sub2"/>
</dbReference>
<dbReference type="InterPro" id="IPR016166">
    <property type="entry name" value="FAD-bd_PCMH"/>
</dbReference>
<dbReference type="SUPFAM" id="SSF56176">
    <property type="entry name" value="FAD-binding/transporter-associated domain-like"/>
    <property type="match status" value="1"/>
</dbReference>
<dbReference type="STRING" id="183763.LP52_10765"/>
<keyword evidence="4" id="KW-0274">FAD</keyword>
<dbReference type="RefSeq" id="WP_040272889.1">
    <property type="nucleotide sequence ID" value="NZ_JROO01000018.1"/>
</dbReference>
<reference evidence="9" key="1">
    <citation type="journal article" date="2015" name="Chem. Biol.">
        <title>Structure, bioactivity, and resistance mechanism of streptomonomicin, an unusual lasso Peptide from an understudied halophilic actinomycete.</title>
        <authorList>
            <person name="Metelev M."/>
            <person name="Tietz J.I."/>
            <person name="Melby J.O."/>
            <person name="Blair P.M."/>
            <person name="Zhu L."/>
            <person name="Livnat I."/>
            <person name="Severinov K."/>
            <person name="Mitchell D.A."/>
        </authorList>
    </citation>
    <scope>NUCLEOTIDE SEQUENCE [LARGE SCALE GENOMIC DNA]</scope>
    <source>
        <strain evidence="9">YIM 90003</strain>
    </source>
</reference>
<keyword evidence="5" id="KW-0560">Oxidoreductase</keyword>
<comment type="cofactor">
    <cofactor evidence="1">
        <name>FAD</name>
        <dbReference type="ChEBI" id="CHEBI:57692"/>
    </cofactor>
</comment>
<gene>
    <name evidence="8" type="ORF">LP52_10765</name>
</gene>
<comment type="similarity">
    <text evidence="2">Belongs to the oxygen-dependent FAD-linked oxidoreductase family.</text>
</comment>
<evidence type="ECO:0000256" key="4">
    <source>
        <dbReference type="ARBA" id="ARBA00022827"/>
    </source>
</evidence>
<dbReference type="Pfam" id="PF08031">
    <property type="entry name" value="BBE"/>
    <property type="match status" value="1"/>
</dbReference>
<dbReference type="Pfam" id="PF01565">
    <property type="entry name" value="FAD_binding_4"/>
    <property type="match status" value="1"/>
</dbReference>
<comment type="caution">
    <text evidence="8">The sequence shown here is derived from an EMBL/GenBank/DDBJ whole genome shotgun (WGS) entry which is preliminary data.</text>
</comment>
<protein>
    <submittedName>
        <fullName evidence="8">Isoquinoline biosynthesis protein</fullName>
    </submittedName>
</protein>
<dbReference type="OrthoDB" id="545125at2"/>
<evidence type="ECO:0000256" key="3">
    <source>
        <dbReference type="ARBA" id="ARBA00022630"/>
    </source>
</evidence>
<dbReference type="Gene3D" id="3.30.465.10">
    <property type="match status" value="1"/>
</dbReference>
<dbReference type="PANTHER" id="PTHR42973:SF39">
    <property type="entry name" value="FAD-BINDING PCMH-TYPE DOMAIN-CONTAINING PROTEIN"/>
    <property type="match status" value="1"/>
</dbReference>
<dbReference type="PANTHER" id="PTHR42973">
    <property type="entry name" value="BINDING OXIDOREDUCTASE, PUTATIVE (AFU_ORTHOLOGUE AFUA_1G17690)-RELATED"/>
    <property type="match status" value="1"/>
</dbReference>
<feature type="region of interest" description="Disordered" evidence="6">
    <location>
        <begin position="1"/>
        <end position="21"/>
    </location>
</feature>
<evidence type="ECO:0000256" key="5">
    <source>
        <dbReference type="ARBA" id="ARBA00023002"/>
    </source>
</evidence>
<feature type="region of interest" description="Disordered" evidence="6">
    <location>
        <begin position="310"/>
        <end position="329"/>
    </location>
</feature>
<organism evidence="8 9">
    <name type="scientific">Streptomonospora alba</name>
    <dbReference type="NCBI Taxonomy" id="183763"/>
    <lineage>
        <taxon>Bacteria</taxon>
        <taxon>Bacillati</taxon>
        <taxon>Actinomycetota</taxon>
        <taxon>Actinomycetes</taxon>
        <taxon>Streptosporangiales</taxon>
        <taxon>Nocardiopsidaceae</taxon>
        <taxon>Streptomonospora</taxon>
    </lineage>
</organism>
<evidence type="ECO:0000256" key="1">
    <source>
        <dbReference type="ARBA" id="ARBA00001974"/>
    </source>
</evidence>
<dbReference type="AlphaFoldDB" id="A0A0C2JJ03"/>
<keyword evidence="9" id="KW-1185">Reference proteome</keyword>
<evidence type="ECO:0000313" key="9">
    <source>
        <dbReference type="Proteomes" id="UP000031675"/>
    </source>
</evidence>
<dbReference type="InterPro" id="IPR012951">
    <property type="entry name" value="BBE"/>
</dbReference>
<proteinExistence type="inferred from homology"/>